<dbReference type="RefSeq" id="WP_311830125.1">
    <property type="nucleotide sequence ID" value="NZ_JARQAJ010000005.1"/>
</dbReference>
<organism evidence="3 4">
    <name type="scientific">Enterococcus xiangfangensis</name>
    <dbReference type="NCBI Taxonomy" id="1296537"/>
    <lineage>
        <taxon>Bacteria</taxon>
        <taxon>Bacillati</taxon>
        <taxon>Bacillota</taxon>
        <taxon>Bacilli</taxon>
        <taxon>Lactobacillales</taxon>
        <taxon>Enterococcaceae</taxon>
        <taxon>Enterococcus</taxon>
    </lineage>
</organism>
<dbReference type="InterPro" id="IPR032542">
    <property type="entry name" value="DUF4947"/>
</dbReference>
<dbReference type="Proteomes" id="UP001181046">
    <property type="component" value="Unassembled WGS sequence"/>
</dbReference>
<keyword evidence="2" id="KW-0812">Transmembrane</keyword>
<feature type="region of interest" description="Disordered" evidence="1">
    <location>
        <begin position="308"/>
        <end position="331"/>
    </location>
</feature>
<sequence>MQGLVCKYCGGNQFDKTEKGYTCTYCHAVYELEPVAEKSKRSLNKTRAARIALIAVPVLILSGAFLVGYAHKDELLTQNLLTEELNGSSNSDYSNEQLNNPEQNVRIAELSLNQADLDQAAASVKEYGGENTKKLKKRVKDAQAKHDSLKQNRLKVAPKADMLIENPDTDFGVVTYYREAGLFLAYGPDFTQYSVSDILRIWGQPDKIVTDADQIKENMLLKQDEKGNPLNYEAKVLQDQWVHGQLTWREVRAFLAINQDSASGSYSKEFVYERQGKPNVYFTDGHVGYTTPILRYLSFTRQPEKYPRTGLGKYPDDFPENYGSDGFYHEK</sequence>
<keyword evidence="4" id="KW-1185">Reference proteome</keyword>
<reference evidence="3" key="1">
    <citation type="submission" date="2023-03" db="EMBL/GenBank/DDBJ databases">
        <authorList>
            <person name="Shen W."/>
            <person name="Cai J."/>
        </authorList>
    </citation>
    <scope>NUCLEOTIDE SEQUENCE</scope>
    <source>
        <strain evidence="3">P66-3</strain>
    </source>
</reference>
<gene>
    <name evidence="3" type="ORF">P7H27_09130</name>
</gene>
<dbReference type="EMBL" id="JARQAJ010000005">
    <property type="protein sequence ID" value="MDT2759927.1"/>
    <property type="molecule type" value="Genomic_DNA"/>
</dbReference>
<accession>A0ABU3FB89</accession>
<evidence type="ECO:0000313" key="4">
    <source>
        <dbReference type="Proteomes" id="UP001181046"/>
    </source>
</evidence>
<proteinExistence type="predicted"/>
<comment type="caution">
    <text evidence="3">The sequence shown here is derived from an EMBL/GenBank/DDBJ whole genome shotgun (WGS) entry which is preliminary data.</text>
</comment>
<keyword evidence="2" id="KW-0472">Membrane</keyword>
<evidence type="ECO:0000256" key="2">
    <source>
        <dbReference type="SAM" id="Phobius"/>
    </source>
</evidence>
<protein>
    <submittedName>
        <fullName evidence="3">DUF4947 domain-containing protein</fullName>
    </submittedName>
</protein>
<feature type="transmembrane region" description="Helical" evidence="2">
    <location>
        <begin position="48"/>
        <end position="70"/>
    </location>
</feature>
<evidence type="ECO:0000256" key="1">
    <source>
        <dbReference type="SAM" id="MobiDB-lite"/>
    </source>
</evidence>
<evidence type="ECO:0000313" key="3">
    <source>
        <dbReference type="EMBL" id="MDT2759927.1"/>
    </source>
</evidence>
<dbReference type="Pfam" id="PF16305">
    <property type="entry name" value="DUF4947"/>
    <property type="match status" value="1"/>
</dbReference>
<keyword evidence="2" id="KW-1133">Transmembrane helix</keyword>
<name>A0ABU3FB89_9ENTE</name>